<comment type="catalytic activity">
    <reaction evidence="14">
        <text>L-tyrosyl-[protein] + ATP = O-phospho-L-tyrosyl-[protein] + ADP + H(+)</text>
        <dbReference type="Rhea" id="RHEA:10596"/>
        <dbReference type="Rhea" id="RHEA-COMP:10136"/>
        <dbReference type="Rhea" id="RHEA-COMP:20101"/>
        <dbReference type="ChEBI" id="CHEBI:15378"/>
        <dbReference type="ChEBI" id="CHEBI:30616"/>
        <dbReference type="ChEBI" id="CHEBI:46858"/>
        <dbReference type="ChEBI" id="CHEBI:61978"/>
        <dbReference type="ChEBI" id="CHEBI:456216"/>
    </reaction>
</comment>
<keyword evidence="11" id="KW-1133">Transmembrane helix</keyword>
<sequence length="464" mass="49052">MDLRDYFRVLRAQWKLVAVFSLIAVALAAAVTLRETPQYASSARMFVSTQGSTDDAQAANQGGQFSLQRVKSYADLLTGREIARRVVDRLQLDETPGELASQISASTKLDTVILTVRVNDPDPKRARLLAAAVSDEFVAYVAELETPPGKDQATIKATVVDPASESTAPISPQPVRNIGLGLILGLILGAGVAVLRETLDTTIKSTRQLESLVPAPIIGAISYDAAAVDTPLISSLDTYAPRAEAFRVLRTNLQFIDPDADHKVFVITSSLPGEGKTTTAVNLALALAEGGEKVALVEGDLRRPKISEYLRLEPAVGLTTVLIGKLPLEDAIQTTAREGLDVLTSGSTPPNPAELLKSTSMASLITSLRARYDVVLIDAPPLLPVTDGALLAAQADGALLVVRHGKTTTDQLALAVDRLESVGASPAGVIFNMTPARGGDGYGYGYGYGYAPEESNPRDTSPVA</sequence>
<dbReference type="InterPro" id="IPR005702">
    <property type="entry name" value="Wzc-like_C"/>
</dbReference>
<evidence type="ECO:0000256" key="8">
    <source>
        <dbReference type="ARBA" id="ARBA00022741"/>
    </source>
</evidence>
<keyword evidence="13" id="KW-0829">Tyrosine-protein kinase</keyword>
<evidence type="ECO:0000256" key="2">
    <source>
        <dbReference type="ARBA" id="ARBA00006683"/>
    </source>
</evidence>
<dbReference type="NCBIfam" id="TIGR01007">
    <property type="entry name" value="eps_fam"/>
    <property type="match status" value="1"/>
</dbReference>
<evidence type="ECO:0000256" key="6">
    <source>
        <dbReference type="ARBA" id="ARBA00022679"/>
    </source>
</evidence>
<evidence type="ECO:0000256" key="5">
    <source>
        <dbReference type="ARBA" id="ARBA00022519"/>
    </source>
</evidence>
<keyword evidence="12" id="KW-0472">Membrane</keyword>
<organism evidence="17 18">
    <name type="scientific">Aeromicrobium wangtongii</name>
    <dbReference type="NCBI Taxonomy" id="2969247"/>
    <lineage>
        <taxon>Bacteria</taxon>
        <taxon>Bacillati</taxon>
        <taxon>Actinomycetota</taxon>
        <taxon>Actinomycetes</taxon>
        <taxon>Propionibacteriales</taxon>
        <taxon>Nocardioidaceae</taxon>
        <taxon>Aeromicrobium</taxon>
    </lineage>
</organism>
<gene>
    <name evidence="17" type="ORF">NQV15_00550</name>
</gene>
<proteinExistence type="inferred from homology"/>
<dbReference type="Pfam" id="PF13614">
    <property type="entry name" value="AAA_31"/>
    <property type="match status" value="1"/>
</dbReference>
<evidence type="ECO:0000256" key="12">
    <source>
        <dbReference type="ARBA" id="ARBA00023136"/>
    </source>
</evidence>
<dbReference type="RefSeq" id="WP_232402755.1">
    <property type="nucleotide sequence ID" value="NZ_CP102173.1"/>
</dbReference>
<dbReference type="EMBL" id="CP102173">
    <property type="protein sequence ID" value="UUP13834.1"/>
    <property type="molecule type" value="Genomic_DNA"/>
</dbReference>
<evidence type="ECO:0000256" key="13">
    <source>
        <dbReference type="ARBA" id="ARBA00023137"/>
    </source>
</evidence>
<comment type="subcellular location">
    <subcellularLocation>
        <location evidence="1">Cell inner membrane</location>
        <topology evidence="1">Multi-pass membrane protein</topology>
    </subcellularLocation>
</comment>
<keyword evidence="5" id="KW-0997">Cell inner membrane</keyword>
<dbReference type="InterPro" id="IPR050445">
    <property type="entry name" value="Bact_polysacc_biosynth/exp"/>
</dbReference>
<evidence type="ECO:0000256" key="4">
    <source>
        <dbReference type="ARBA" id="ARBA00022475"/>
    </source>
</evidence>
<protein>
    <submittedName>
        <fullName evidence="17">Polysaccharide biosynthesis tyrosine autokinase</fullName>
        <ecNumber evidence="17">2.7.10.2</ecNumber>
    </submittedName>
</protein>
<evidence type="ECO:0000256" key="1">
    <source>
        <dbReference type="ARBA" id="ARBA00004429"/>
    </source>
</evidence>
<dbReference type="CDD" id="cd05387">
    <property type="entry name" value="BY-kinase"/>
    <property type="match status" value="1"/>
</dbReference>
<dbReference type="InterPro" id="IPR025669">
    <property type="entry name" value="AAA_dom"/>
</dbReference>
<evidence type="ECO:0000256" key="3">
    <source>
        <dbReference type="ARBA" id="ARBA00008883"/>
    </source>
</evidence>
<feature type="domain" description="AAA" evidence="16">
    <location>
        <begin position="264"/>
        <end position="393"/>
    </location>
</feature>
<evidence type="ECO:0000313" key="18">
    <source>
        <dbReference type="Proteomes" id="UP001316184"/>
    </source>
</evidence>
<evidence type="ECO:0000259" key="15">
    <source>
        <dbReference type="Pfam" id="PF02706"/>
    </source>
</evidence>
<keyword evidence="4" id="KW-1003">Cell membrane</keyword>
<evidence type="ECO:0000259" key="16">
    <source>
        <dbReference type="Pfam" id="PF13614"/>
    </source>
</evidence>
<dbReference type="InterPro" id="IPR003856">
    <property type="entry name" value="LPS_length_determ_N"/>
</dbReference>
<reference evidence="17 18" key="1">
    <citation type="submission" date="2022-08" db="EMBL/GenBank/DDBJ databases">
        <title>novel species in genus Aeromicrobium.</title>
        <authorList>
            <person name="Ye L."/>
        </authorList>
    </citation>
    <scope>NUCLEOTIDE SEQUENCE [LARGE SCALE GENOMIC DNA]</scope>
    <source>
        <strain evidence="18">zg-Y1379</strain>
    </source>
</reference>
<evidence type="ECO:0000256" key="14">
    <source>
        <dbReference type="ARBA" id="ARBA00053015"/>
    </source>
</evidence>
<evidence type="ECO:0000256" key="10">
    <source>
        <dbReference type="ARBA" id="ARBA00022840"/>
    </source>
</evidence>
<dbReference type="SUPFAM" id="SSF52540">
    <property type="entry name" value="P-loop containing nucleoside triphosphate hydrolases"/>
    <property type="match status" value="1"/>
</dbReference>
<accession>A0ABY5M6Q1</accession>
<evidence type="ECO:0000256" key="11">
    <source>
        <dbReference type="ARBA" id="ARBA00022989"/>
    </source>
</evidence>
<keyword evidence="6 17" id="KW-0808">Transferase</keyword>
<keyword evidence="7" id="KW-0812">Transmembrane</keyword>
<dbReference type="Gene3D" id="3.40.50.300">
    <property type="entry name" value="P-loop containing nucleotide triphosphate hydrolases"/>
    <property type="match status" value="1"/>
</dbReference>
<feature type="domain" description="Polysaccharide chain length determinant N-terminal" evidence="15">
    <location>
        <begin position="1"/>
        <end position="89"/>
    </location>
</feature>
<dbReference type="InterPro" id="IPR027417">
    <property type="entry name" value="P-loop_NTPase"/>
</dbReference>
<keyword evidence="9" id="KW-0418">Kinase</keyword>
<dbReference type="PANTHER" id="PTHR32309:SF31">
    <property type="entry name" value="CAPSULAR EXOPOLYSACCHARIDE FAMILY"/>
    <property type="match status" value="1"/>
</dbReference>
<keyword evidence="8" id="KW-0547">Nucleotide-binding</keyword>
<keyword evidence="10" id="KW-0067">ATP-binding</keyword>
<dbReference type="PANTHER" id="PTHR32309">
    <property type="entry name" value="TYROSINE-PROTEIN KINASE"/>
    <property type="match status" value="1"/>
</dbReference>
<evidence type="ECO:0000256" key="9">
    <source>
        <dbReference type="ARBA" id="ARBA00022777"/>
    </source>
</evidence>
<evidence type="ECO:0000313" key="17">
    <source>
        <dbReference type="EMBL" id="UUP13834.1"/>
    </source>
</evidence>
<comment type="similarity">
    <text evidence="2">Belongs to the CpsC/CapA family.</text>
</comment>
<name>A0ABY5M6Q1_9ACTN</name>
<dbReference type="GO" id="GO:0004715">
    <property type="term" value="F:non-membrane spanning protein tyrosine kinase activity"/>
    <property type="evidence" value="ECO:0007669"/>
    <property type="project" value="UniProtKB-EC"/>
</dbReference>
<dbReference type="EC" id="2.7.10.2" evidence="17"/>
<dbReference type="Proteomes" id="UP001316184">
    <property type="component" value="Chromosome"/>
</dbReference>
<keyword evidence="18" id="KW-1185">Reference proteome</keyword>
<dbReference type="Pfam" id="PF02706">
    <property type="entry name" value="Wzz"/>
    <property type="match status" value="1"/>
</dbReference>
<comment type="similarity">
    <text evidence="3">Belongs to the etk/wzc family.</text>
</comment>
<evidence type="ECO:0000256" key="7">
    <source>
        <dbReference type="ARBA" id="ARBA00022692"/>
    </source>
</evidence>